<accession>A0ACB0JUJ1</accession>
<sequence>MFAKIERGNFIGNPGRNFDPCDVTSASRRSTLLHVAVIVGNVKNVKKLVKEGNATLVCMQDKNGDTALSYVARYTGDTEIAKCLVEGITESGSQNDLLKKTNNDGVIPIHLAAVNGHKKLTTYLYSVTAPYVFDDSNNRVLLFSLCITAEIFDVALKLLKRFQDLPDESYKFTDHKLLKRKEAFLLPNQSSPRELSPDKFSVLIELAKMHSAFPSGNRYGILNQIIYNNLNLDRKFSNDYGISDITNFVRNETIVDKRSQKTSSAGLLFQRIFHFLAYFVYGIREIYDQKCTHYQVLGILSCFSRSVGKLSCSELKEASAYEAMLYAAKHGIIEFINAMREAKPALLSAVNSCNRGIFSYAVLYRKQNVFQLIHCLPGRKEMFRYSIDAFGNNMLHLAAHLGPPSDRHSRSGAALQMQRETQWFKAVEKVLHPKFKEAENDDGKKPYEIFIENHEELVKDGEKWAKDTATSYTIVGTLIITIMFAAAFTVPGGNDQNSGLPIFLHGEGFTTFLIADALSLFTSATSVLIFIGILTSRYAEKDFLKSLPWKLLSGLLFLFFSVCCMIVAFCAAIIDMISRGYPNHKWSIIVPIVLLGSIPIIVLVVSQLRLMKEIIHSTWKNPIST</sequence>
<gene>
    <name evidence="1" type="ORF">MILVUS5_LOCUS15715</name>
</gene>
<evidence type="ECO:0000313" key="2">
    <source>
        <dbReference type="Proteomes" id="UP001177021"/>
    </source>
</evidence>
<proteinExistence type="predicted"/>
<dbReference type="Proteomes" id="UP001177021">
    <property type="component" value="Unassembled WGS sequence"/>
</dbReference>
<keyword evidence="2" id="KW-1185">Reference proteome</keyword>
<evidence type="ECO:0000313" key="1">
    <source>
        <dbReference type="EMBL" id="CAJ2647133.1"/>
    </source>
</evidence>
<comment type="caution">
    <text evidence="1">The sequence shown here is derived from an EMBL/GenBank/DDBJ whole genome shotgun (WGS) entry which is preliminary data.</text>
</comment>
<organism evidence="1 2">
    <name type="scientific">Trifolium pratense</name>
    <name type="common">Red clover</name>
    <dbReference type="NCBI Taxonomy" id="57577"/>
    <lineage>
        <taxon>Eukaryota</taxon>
        <taxon>Viridiplantae</taxon>
        <taxon>Streptophyta</taxon>
        <taxon>Embryophyta</taxon>
        <taxon>Tracheophyta</taxon>
        <taxon>Spermatophyta</taxon>
        <taxon>Magnoliopsida</taxon>
        <taxon>eudicotyledons</taxon>
        <taxon>Gunneridae</taxon>
        <taxon>Pentapetalae</taxon>
        <taxon>rosids</taxon>
        <taxon>fabids</taxon>
        <taxon>Fabales</taxon>
        <taxon>Fabaceae</taxon>
        <taxon>Papilionoideae</taxon>
        <taxon>50 kb inversion clade</taxon>
        <taxon>NPAAA clade</taxon>
        <taxon>Hologalegina</taxon>
        <taxon>IRL clade</taxon>
        <taxon>Trifolieae</taxon>
        <taxon>Trifolium</taxon>
    </lineage>
</organism>
<dbReference type="EMBL" id="CASHSV030000109">
    <property type="protein sequence ID" value="CAJ2647133.1"/>
    <property type="molecule type" value="Genomic_DNA"/>
</dbReference>
<name>A0ACB0JUJ1_TRIPR</name>
<protein>
    <submittedName>
        <fullName evidence="1">Uncharacterized protein</fullName>
    </submittedName>
</protein>
<reference evidence="1" key="1">
    <citation type="submission" date="2023-10" db="EMBL/GenBank/DDBJ databases">
        <authorList>
            <person name="Rodriguez Cubillos JULIANA M."/>
            <person name="De Vega J."/>
        </authorList>
    </citation>
    <scope>NUCLEOTIDE SEQUENCE</scope>
</reference>